<dbReference type="Gene3D" id="3.40.50.150">
    <property type="entry name" value="Vaccinia Virus protein VP39"/>
    <property type="match status" value="1"/>
</dbReference>
<protein>
    <submittedName>
        <fullName evidence="1">Methyltransferase domain-containing protein</fullName>
    </submittedName>
</protein>
<keyword evidence="1" id="KW-0489">Methyltransferase</keyword>
<dbReference type="PANTHER" id="PTHR44068:SF11">
    <property type="entry name" value="GERANYL DIPHOSPHATE 2-C-METHYLTRANSFERASE"/>
    <property type="match status" value="1"/>
</dbReference>
<keyword evidence="1" id="KW-0808">Transferase</keyword>
<dbReference type="RefSeq" id="WP_282766592.1">
    <property type="nucleotide sequence ID" value="NZ_JASCTH010000040.1"/>
</dbReference>
<dbReference type="Pfam" id="PF13489">
    <property type="entry name" value="Methyltransf_23"/>
    <property type="match status" value="1"/>
</dbReference>
<name>A0ABT6WZV0_9ACTN</name>
<dbReference type="SUPFAM" id="SSF53335">
    <property type="entry name" value="S-adenosyl-L-methionine-dependent methyltransferases"/>
    <property type="match status" value="1"/>
</dbReference>
<evidence type="ECO:0000313" key="2">
    <source>
        <dbReference type="Proteomes" id="UP001241758"/>
    </source>
</evidence>
<dbReference type="InterPro" id="IPR029063">
    <property type="entry name" value="SAM-dependent_MTases_sf"/>
</dbReference>
<reference evidence="1 2" key="1">
    <citation type="submission" date="2023-05" db="EMBL/GenBank/DDBJ databases">
        <title>Actinoplanes sp. NEAU-A12 genome sequencing.</title>
        <authorList>
            <person name="Wang Z.-S."/>
        </authorList>
    </citation>
    <scope>NUCLEOTIDE SEQUENCE [LARGE SCALE GENOMIC DNA]</scope>
    <source>
        <strain evidence="1 2">NEAU-A12</strain>
    </source>
</reference>
<comment type="caution">
    <text evidence="1">The sequence shown here is derived from an EMBL/GenBank/DDBJ whole genome shotgun (WGS) entry which is preliminary data.</text>
</comment>
<dbReference type="PANTHER" id="PTHR44068">
    <property type="entry name" value="ZGC:194242"/>
    <property type="match status" value="1"/>
</dbReference>
<organism evidence="1 2">
    <name type="scientific">Actinoplanes sandaracinus</name>
    <dbReference type="NCBI Taxonomy" id="3045177"/>
    <lineage>
        <taxon>Bacteria</taxon>
        <taxon>Bacillati</taxon>
        <taxon>Actinomycetota</taxon>
        <taxon>Actinomycetes</taxon>
        <taxon>Micromonosporales</taxon>
        <taxon>Micromonosporaceae</taxon>
        <taxon>Actinoplanes</taxon>
    </lineage>
</organism>
<sequence length="278" mass="30612">MVDDADRNDPFNGHMWWYGKPEVEQKGGSRYEAKKQVLRDFAETAKLGEGMRVLEFGSGVGGAAVWLAEQYGATVVGVSNTDDLQQQARQLAARRERSGHLKPRLASFATIGDTDYQHFSLFSPESFDVFLFMESPCHLPADNLPKLFAAAARVVKPGGWLLGQDWLQRPWGPAEHERSPMEIDALVQDVCEAFHLGHLGTLDGYSAHIAAAGFKVDQDQSRDMFLSHPAYSSTESPESWTSYDGPEGKLLNDQHRAMHAARAAGVFTVGTFAATRLG</sequence>
<dbReference type="CDD" id="cd02440">
    <property type="entry name" value="AdoMet_MTases"/>
    <property type="match status" value="1"/>
</dbReference>
<dbReference type="Proteomes" id="UP001241758">
    <property type="component" value="Unassembled WGS sequence"/>
</dbReference>
<dbReference type="GO" id="GO:0008168">
    <property type="term" value="F:methyltransferase activity"/>
    <property type="evidence" value="ECO:0007669"/>
    <property type="project" value="UniProtKB-KW"/>
</dbReference>
<gene>
    <name evidence="1" type="ORF">QLQ12_41735</name>
</gene>
<proteinExistence type="predicted"/>
<dbReference type="InterPro" id="IPR050447">
    <property type="entry name" value="Erg6_SMT_methyltransf"/>
</dbReference>
<dbReference type="GO" id="GO:0032259">
    <property type="term" value="P:methylation"/>
    <property type="evidence" value="ECO:0007669"/>
    <property type="project" value="UniProtKB-KW"/>
</dbReference>
<evidence type="ECO:0000313" key="1">
    <source>
        <dbReference type="EMBL" id="MDI6105126.1"/>
    </source>
</evidence>
<accession>A0ABT6WZV0</accession>
<dbReference type="EMBL" id="JASCTH010000040">
    <property type="protein sequence ID" value="MDI6105126.1"/>
    <property type="molecule type" value="Genomic_DNA"/>
</dbReference>
<keyword evidence="2" id="KW-1185">Reference proteome</keyword>